<gene>
    <name evidence="1" type="ORF">RAN3_3312</name>
</gene>
<evidence type="ECO:0000313" key="1">
    <source>
        <dbReference type="EMBL" id="VFR86061.1"/>
    </source>
</evidence>
<sequence length="101" mass="11071">MANGDATLVLKSEEALREIPDPAALHHVEMVHLGARLYGAVPHAELADWLTRLPALQRIHLADDWIPDEQMAAVAAAFAASFPDKQFFWSYDALAGGKHGR</sequence>
<accession>A0A484UHD2</accession>
<protein>
    <submittedName>
        <fullName evidence="1">Uncharacterized protein</fullName>
    </submittedName>
</protein>
<name>A0A484UHD2_9ZZZZ</name>
<dbReference type="AlphaFoldDB" id="A0A484UHD2"/>
<reference evidence="1" key="1">
    <citation type="submission" date="2019-03" db="EMBL/GenBank/DDBJ databases">
        <authorList>
            <person name="Danneels B."/>
        </authorList>
    </citation>
    <scope>NUCLEOTIDE SEQUENCE</scope>
</reference>
<organism evidence="1">
    <name type="scientific">plant metagenome</name>
    <dbReference type="NCBI Taxonomy" id="1297885"/>
    <lineage>
        <taxon>unclassified sequences</taxon>
        <taxon>metagenomes</taxon>
        <taxon>organismal metagenomes</taxon>
    </lineage>
</organism>
<proteinExistence type="predicted"/>
<dbReference type="EMBL" id="CAADIO010000012">
    <property type="protein sequence ID" value="VFR86061.1"/>
    <property type="molecule type" value="Genomic_DNA"/>
</dbReference>